<organism evidence="2">
    <name type="scientific">marine metagenome</name>
    <dbReference type="NCBI Taxonomy" id="408172"/>
    <lineage>
        <taxon>unclassified sequences</taxon>
        <taxon>metagenomes</taxon>
        <taxon>ecological metagenomes</taxon>
    </lineage>
</organism>
<feature type="region of interest" description="Disordered" evidence="1">
    <location>
        <begin position="93"/>
        <end position="148"/>
    </location>
</feature>
<dbReference type="Gene3D" id="1.10.10.2480">
    <property type="match status" value="1"/>
</dbReference>
<gene>
    <name evidence="2" type="ORF">METZ01_LOCUS232654</name>
</gene>
<dbReference type="AlphaFoldDB" id="A0A382GXM7"/>
<feature type="compositionally biased region" description="Acidic residues" evidence="1">
    <location>
        <begin position="93"/>
        <end position="102"/>
    </location>
</feature>
<protein>
    <submittedName>
        <fullName evidence="2">Uncharacterized protein</fullName>
    </submittedName>
</protein>
<sequence length="148" mass="17092">MEFLDSRGIKVTSHMSPLGEEAYQLIIEEFEKDLQTVERYRKEKTRKQIHSRMIEEKMNEGSSLEILMPDEAQKLDDIVIEKPTEPTITELLETEPEQEDGKEEAVSVDGELEELTAETEEIDEPIAEEPVAESDIDKETLKPKFRKV</sequence>
<evidence type="ECO:0000256" key="1">
    <source>
        <dbReference type="SAM" id="MobiDB-lite"/>
    </source>
</evidence>
<name>A0A382GXM7_9ZZZZ</name>
<feature type="non-terminal residue" evidence="2">
    <location>
        <position position="148"/>
    </location>
</feature>
<evidence type="ECO:0000313" key="2">
    <source>
        <dbReference type="EMBL" id="SVB79800.1"/>
    </source>
</evidence>
<feature type="compositionally biased region" description="Acidic residues" evidence="1">
    <location>
        <begin position="110"/>
        <end position="134"/>
    </location>
</feature>
<dbReference type="EMBL" id="UINC01058015">
    <property type="protein sequence ID" value="SVB79800.1"/>
    <property type="molecule type" value="Genomic_DNA"/>
</dbReference>
<accession>A0A382GXM7</accession>
<reference evidence="2" key="1">
    <citation type="submission" date="2018-05" db="EMBL/GenBank/DDBJ databases">
        <authorList>
            <person name="Lanie J.A."/>
            <person name="Ng W.-L."/>
            <person name="Kazmierczak K.M."/>
            <person name="Andrzejewski T.M."/>
            <person name="Davidsen T.M."/>
            <person name="Wayne K.J."/>
            <person name="Tettelin H."/>
            <person name="Glass J.I."/>
            <person name="Rusch D."/>
            <person name="Podicherti R."/>
            <person name="Tsui H.-C.T."/>
            <person name="Winkler M.E."/>
        </authorList>
    </citation>
    <scope>NUCLEOTIDE SEQUENCE</scope>
</reference>
<proteinExistence type="predicted"/>